<dbReference type="STRING" id="69771.A0A1V6PAM0"/>
<feature type="compositionally biased region" description="Polar residues" evidence="2">
    <location>
        <begin position="24"/>
        <end position="40"/>
    </location>
</feature>
<evidence type="ECO:0000256" key="2">
    <source>
        <dbReference type="SAM" id="MobiDB-lite"/>
    </source>
</evidence>
<accession>A0A1V6PAM0</accession>
<comment type="caution">
    <text evidence="3">The sequence shown here is derived from an EMBL/GenBank/DDBJ whole genome shotgun (WGS) entry which is preliminary data.</text>
</comment>
<protein>
    <submittedName>
        <fullName evidence="3">Uncharacterized protein</fullName>
    </submittedName>
</protein>
<name>A0A1V6PAM0_PENDC</name>
<dbReference type="AlphaFoldDB" id="A0A1V6PAM0"/>
<reference evidence="4" key="1">
    <citation type="journal article" date="2017" name="Nat. Microbiol.">
        <title>Global analysis of biosynthetic gene clusters reveals vast potential of secondary metabolite production in Penicillium species.</title>
        <authorList>
            <person name="Nielsen J.C."/>
            <person name="Grijseels S."/>
            <person name="Prigent S."/>
            <person name="Ji B."/>
            <person name="Dainat J."/>
            <person name="Nielsen K.F."/>
            <person name="Frisvad J.C."/>
            <person name="Workman M."/>
            <person name="Nielsen J."/>
        </authorList>
    </citation>
    <scope>NUCLEOTIDE SEQUENCE [LARGE SCALE GENOMIC DNA]</scope>
    <source>
        <strain evidence="4">IBT 11843</strain>
    </source>
</reference>
<evidence type="ECO:0000256" key="1">
    <source>
        <dbReference type="SAM" id="Coils"/>
    </source>
</evidence>
<dbReference type="EMBL" id="MDYL01000014">
    <property type="protein sequence ID" value="OQD73576.1"/>
    <property type="molecule type" value="Genomic_DNA"/>
</dbReference>
<evidence type="ECO:0000313" key="3">
    <source>
        <dbReference type="EMBL" id="OQD73576.1"/>
    </source>
</evidence>
<feature type="region of interest" description="Disordered" evidence="2">
    <location>
        <begin position="1"/>
        <end position="45"/>
    </location>
</feature>
<dbReference type="OrthoDB" id="4359659at2759"/>
<proteinExistence type="predicted"/>
<feature type="coiled-coil region" evidence="1">
    <location>
        <begin position="265"/>
        <end position="292"/>
    </location>
</feature>
<dbReference type="Pfam" id="PF12511">
    <property type="entry name" value="DUF3716"/>
    <property type="match status" value="1"/>
</dbReference>
<keyword evidence="4" id="KW-1185">Reference proteome</keyword>
<feature type="compositionally biased region" description="Low complexity" evidence="2">
    <location>
        <begin position="1"/>
        <end position="13"/>
    </location>
</feature>
<sequence>MNSPPSTNPTPTNQQANLGMAKATPTQPKVETPPTTNPSLATPEVGLTPLLDTYRAASLAFTERGEELTIPRALAGTDDRAPGAWVTYLWQLPWKVARQGRKIKSDELRLLYSMPPLREPIGREGAFWSGKRQEERIGDSIANVESAMIQCVGKVMERQCKCCRKLLGPWAKCVQVEGAEGDLLACGNCRWNKQYRRCCFWKEGQAETSSSPRPGHRRGRSSQSSLDAEICKNAMKDLNGLCTDQARTLAQMKELVQEFHSVGSEGEWRSRMRELETRIQQLEDGLRFTNTQHDLLRRHHEQG</sequence>
<dbReference type="Proteomes" id="UP000191522">
    <property type="component" value="Unassembled WGS sequence"/>
</dbReference>
<gene>
    <name evidence="3" type="ORF">PENDEC_c014G02635</name>
</gene>
<feature type="region of interest" description="Disordered" evidence="2">
    <location>
        <begin position="206"/>
        <end position="225"/>
    </location>
</feature>
<dbReference type="InterPro" id="IPR022190">
    <property type="entry name" value="DUF3716"/>
</dbReference>
<evidence type="ECO:0000313" key="4">
    <source>
        <dbReference type="Proteomes" id="UP000191522"/>
    </source>
</evidence>
<dbReference type="OMA" id="ESAMIQC"/>
<keyword evidence="1" id="KW-0175">Coiled coil</keyword>
<organism evidence="3 4">
    <name type="scientific">Penicillium decumbens</name>
    <dbReference type="NCBI Taxonomy" id="69771"/>
    <lineage>
        <taxon>Eukaryota</taxon>
        <taxon>Fungi</taxon>
        <taxon>Dikarya</taxon>
        <taxon>Ascomycota</taxon>
        <taxon>Pezizomycotina</taxon>
        <taxon>Eurotiomycetes</taxon>
        <taxon>Eurotiomycetidae</taxon>
        <taxon>Eurotiales</taxon>
        <taxon>Aspergillaceae</taxon>
        <taxon>Penicillium</taxon>
    </lineage>
</organism>